<keyword evidence="7" id="KW-1185">Reference proteome</keyword>
<sequence>MGQLTSSHMEFVTAQARAWVEKLKCANCGNFLSYFPIHTTLKSQNICGRCPTPSETVIRNQLYELLSLQIQFPCRYAGQGCPANKFPAEIPQHELQCTFKELKCPTQDFTDCNTKVCYRNLITHCQVKHRDLFLEKGLFEFPLGWYHKHDGLLEHRNQLFIVRRKFRVEDNLFQISVTPSECGEDTVWLYRVHLTCGSAELGVKGNTKVGVTEIFLDSLVTQKGKASKISGKLFVMKSSNPKIVKDDIKALPLRNVFPSTKSDSTKGQMGFRGIKSESLGKMVQKRKDRLPFYASRK</sequence>
<evidence type="ECO:0000313" key="6">
    <source>
        <dbReference type="EMBL" id="KAJ3657632.1"/>
    </source>
</evidence>
<dbReference type="GO" id="GO:0043161">
    <property type="term" value="P:proteasome-mediated ubiquitin-dependent protein catabolic process"/>
    <property type="evidence" value="ECO:0007669"/>
    <property type="project" value="TreeGrafter"/>
</dbReference>
<dbReference type="GO" id="GO:0031624">
    <property type="term" value="F:ubiquitin conjugating enzyme binding"/>
    <property type="evidence" value="ECO:0007669"/>
    <property type="project" value="TreeGrafter"/>
</dbReference>
<dbReference type="GO" id="GO:0008270">
    <property type="term" value="F:zinc ion binding"/>
    <property type="evidence" value="ECO:0007669"/>
    <property type="project" value="UniProtKB-KW"/>
</dbReference>
<dbReference type="Proteomes" id="UP001168821">
    <property type="component" value="Unassembled WGS sequence"/>
</dbReference>
<dbReference type="Gene3D" id="3.30.40.10">
    <property type="entry name" value="Zinc/RING finger domain, C3HC4 (zinc finger)"/>
    <property type="match status" value="1"/>
</dbReference>
<dbReference type="InterPro" id="IPR013010">
    <property type="entry name" value="Znf_SIAH"/>
</dbReference>
<dbReference type="SUPFAM" id="SSF49599">
    <property type="entry name" value="TRAF domain-like"/>
    <property type="match status" value="1"/>
</dbReference>
<dbReference type="AlphaFoldDB" id="A0AA38IIS5"/>
<feature type="domain" description="SIAH-type" evidence="5">
    <location>
        <begin position="69"/>
        <end position="130"/>
    </location>
</feature>
<dbReference type="PROSITE" id="PS51081">
    <property type="entry name" value="ZF_SIAH"/>
    <property type="match status" value="1"/>
</dbReference>
<dbReference type="InterPro" id="IPR004162">
    <property type="entry name" value="SINA-like_animal"/>
</dbReference>
<dbReference type="Pfam" id="PF21361">
    <property type="entry name" value="Sina_ZnF"/>
    <property type="match status" value="1"/>
</dbReference>
<protein>
    <recommendedName>
        <fullName evidence="5">SIAH-type domain-containing protein</fullName>
    </recommendedName>
</protein>
<name>A0AA38IIS5_9CUCU</name>
<dbReference type="InterPro" id="IPR013083">
    <property type="entry name" value="Znf_RING/FYVE/PHD"/>
</dbReference>
<reference evidence="6" key="1">
    <citation type="journal article" date="2023" name="G3 (Bethesda)">
        <title>Whole genome assemblies of Zophobas morio and Tenebrio molitor.</title>
        <authorList>
            <person name="Kaur S."/>
            <person name="Stinson S.A."/>
            <person name="diCenzo G.C."/>
        </authorList>
    </citation>
    <scope>NUCLEOTIDE SEQUENCE</scope>
    <source>
        <strain evidence="6">QUZm001</strain>
    </source>
</reference>
<keyword evidence="2 4" id="KW-0863">Zinc-finger</keyword>
<evidence type="ECO:0000256" key="4">
    <source>
        <dbReference type="PROSITE-ProRule" id="PRU00455"/>
    </source>
</evidence>
<dbReference type="PANTHER" id="PTHR45877">
    <property type="entry name" value="E3 UBIQUITIN-PROTEIN LIGASE SIAH2"/>
    <property type="match status" value="1"/>
</dbReference>
<accession>A0AA38IIS5</accession>
<evidence type="ECO:0000256" key="1">
    <source>
        <dbReference type="ARBA" id="ARBA00022723"/>
    </source>
</evidence>
<evidence type="ECO:0000256" key="3">
    <source>
        <dbReference type="ARBA" id="ARBA00022833"/>
    </source>
</evidence>
<dbReference type="GO" id="GO:0005737">
    <property type="term" value="C:cytoplasm"/>
    <property type="evidence" value="ECO:0007669"/>
    <property type="project" value="TreeGrafter"/>
</dbReference>
<dbReference type="PANTHER" id="PTHR45877:SF2">
    <property type="entry name" value="E3 UBIQUITIN-PROTEIN LIGASE SINA-RELATED"/>
    <property type="match status" value="1"/>
</dbReference>
<dbReference type="GO" id="GO:0061630">
    <property type="term" value="F:ubiquitin protein ligase activity"/>
    <property type="evidence" value="ECO:0007669"/>
    <property type="project" value="TreeGrafter"/>
</dbReference>
<proteinExistence type="predicted"/>
<evidence type="ECO:0000256" key="2">
    <source>
        <dbReference type="ARBA" id="ARBA00022771"/>
    </source>
</evidence>
<gene>
    <name evidence="6" type="ORF">Zmor_009419</name>
</gene>
<comment type="caution">
    <text evidence="6">The sequence shown here is derived from an EMBL/GenBank/DDBJ whole genome shotgun (WGS) entry which is preliminary data.</text>
</comment>
<organism evidence="6 7">
    <name type="scientific">Zophobas morio</name>
    <dbReference type="NCBI Taxonomy" id="2755281"/>
    <lineage>
        <taxon>Eukaryota</taxon>
        <taxon>Metazoa</taxon>
        <taxon>Ecdysozoa</taxon>
        <taxon>Arthropoda</taxon>
        <taxon>Hexapoda</taxon>
        <taxon>Insecta</taxon>
        <taxon>Pterygota</taxon>
        <taxon>Neoptera</taxon>
        <taxon>Endopterygota</taxon>
        <taxon>Coleoptera</taxon>
        <taxon>Polyphaga</taxon>
        <taxon>Cucujiformia</taxon>
        <taxon>Tenebrionidae</taxon>
        <taxon>Zophobas</taxon>
    </lineage>
</organism>
<keyword evidence="1" id="KW-0479">Metal-binding</keyword>
<evidence type="ECO:0000259" key="5">
    <source>
        <dbReference type="PROSITE" id="PS51081"/>
    </source>
</evidence>
<keyword evidence="3" id="KW-0862">Zinc</keyword>
<dbReference type="EMBL" id="JALNTZ010000003">
    <property type="protein sequence ID" value="KAJ3657632.1"/>
    <property type="molecule type" value="Genomic_DNA"/>
</dbReference>
<evidence type="ECO:0000313" key="7">
    <source>
        <dbReference type="Proteomes" id="UP001168821"/>
    </source>
</evidence>